<reference evidence="7 8" key="1">
    <citation type="submission" date="2019-04" db="EMBL/GenBank/DDBJ databases">
        <authorList>
            <consortium name="Wellcome Sanger Institute Data Sharing"/>
        </authorList>
    </citation>
    <scope>NUCLEOTIDE SEQUENCE [LARGE SCALE GENOMIC DNA]</scope>
</reference>
<dbReference type="InterPro" id="IPR051287">
    <property type="entry name" value="TCR_variable_region"/>
</dbReference>
<dbReference type="Gene3D" id="2.60.40.10">
    <property type="entry name" value="Immunoglobulins"/>
    <property type="match status" value="1"/>
</dbReference>
<dbReference type="GeneTree" id="ENSGT00830000128446"/>
<dbReference type="Pfam" id="PF07686">
    <property type="entry name" value="V-set"/>
    <property type="match status" value="1"/>
</dbReference>
<dbReference type="GO" id="GO:0042101">
    <property type="term" value="C:T cell receptor complex"/>
    <property type="evidence" value="ECO:0007669"/>
    <property type="project" value="UniProtKB-KW"/>
</dbReference>
<evidence type="ECO:0000313" key="8">
    <source>
        <dbReference type="Proteomes" id="UP000694397"/>
    </source>
</evidence>
<keyword evidence="1" id="KW-0732">Signal</keyword>
<evidence type="ECO:0000256" key="5">
    <source>
        <dbReference type="ARBA" id="ARBA00043266"/>
    </source>
</evidence>
<dbReference type="PANTHER" id="PTHR19367:SF18">
    <property type="entry name" value="T CELL RECEPTOR ALPHA VARIABLE 16"/>
    <property type="match status" value="1"/>
</dbReference>
<dbReference type="PROSITE" id="PS50835">
    <property type="entry name" value="IG_LIKE"/>
    <property type="match status" value="1"/>
</dbReference>
<dbReference type="Proteomes" id="UP000694397">
    <property type="component" value="Chromosome 25"/>
</dbReference>
<dbReference type="PANTHER" id="PTHR19367">
    <property type="entry name" value="T-CELL RECEPTOR ALPHA CHAIN V REGION"/>
    <property type="match status" value="1"/>
</dbReference>
<keyword evidence="5" id="KW-0391">Immunity</keyword>
<protein>
    <recommendedName>
        <fullName evidence="6">Ig-like domain-containing protein</fullName>
    </recommendedName>
</protein>
<name>A0A8C9TLV3_SCLFO</name>
<dbReference type="SMART" id="SM00406">
    <property type="entry name" value="IGv"/>
    <property type="match status" value="1"/>
</dbReference>
<dbReference type="SMART" id="SM00409">
    <property type="entry name" value="IG"/>
    <property type="match status" value="1"/>
</dbReference>
<dbReference type="GO" id="GO:0002250">
    <property type="term" value="P:adaptive immune response"/>
    <property type="evidence" value="ECO:0007669"/>
    <property type="project" value="UniProtKB-KW"/>
</dbReference>
<evidence type="ECO:0000256" key="4">
    <source>
        <dbReference type="ARBA" id="ARBA00023319"/>
    </source>
</evidence>
<evidence type="ECO:0000313" key="7">
    <source>
        <dbReference type="Ensembl" id="ENSSFOP00015054818.1"/>
    </source>
</evidence>
<dbReference type="InterPro" id="IPR013783">
    <property type="entry name" value="Ig-like_fold"/>
</dbReference>
<keyword evidence="5" id="KW-1279">T cell receptor</keyword>
<evidence type="ECO:0000256" key="3">
    <source>
        <dbReference type="ARBA" id="ARBA00023170"/>
    </source>
</evidence>
<evidence type="ECO:0000259" key="6">
    <source>
        <dbReference type="PROSITE" id="PS50835"/>
    </source>
</evidence>
<proteinExistence type="predicted"/>
<dbReference type="InterPro" id="IPR003598">
    <property type="entry name" value="Ig_sub2"/>
</dbReference>
<reference evidence="7" key="3">
    <citation type="submission" date="2025-09" db="UniProtKB">
        <authorList>
            <consortium name="Ensembl"/>
        </authorList>
    </citation>
    <scope>IDENTIFICATION</scope>
</reference>
<reference evidence="7" key="2">
    <citation type="submission" date="2025-08" db="UniProtKB">
        <authorList>
            <consortium name="Ensembl"/>
        </authorList>
    </citation>
    <scope>IDENTIFICATION</scope>
</reference>
<keyword evidence="4" id="KW-0393">Immunoglobulin domain</keyword>
<keyword evidence="3" id="KW-0675">Receptor</keyword>
<dbReference type="InterPro" id="IPR013106">
    <property type="entry name" value="Ig_V-set"/>
</dbReference>
<organism evidence="7 8">
    <name type="scientific">Scleropages formosus</name>
    <name type="common">Asian bonytongue</name>
    <name type="synonym">Osteoglossum formosum</name>
    <dbReference type="NCBI Taxonomy" id="113540"/>
    <lineage>
        <taxon>Eukaryota</taxon>
        <taxon>Metazoa</taxon>
        <taxon>Chordata</taxon>
        <taxon>Craniata</taxon>
        <taxon>Vertebrata</taxon>
        <taxon>Euteleostomi</taxon>
        <taxon>Actinopterygii</taxon>
        <taxon>Neopterygii</taxon>
        <taxon>Teleostei</taxon>
        <taxon>Osteoglossocephala</taxon>
        <taxon>Osteoglossomorpha</taxon>
        <taxon>Osteoglossiformes</taxon>
        <taxon>Osteoglossidae</taxon>
        <taxon>Scleropages</taxon>
    </lineage>
</organism>
<dbReference type="SUPFAM" id="SSF48726">
    <property type="entry name" value="Immunoglobulin"/>
    <property type="match status" value="1"/>
</dbReference>
<dbReference type="InterPro" id="IPR007110">
    <property type="entry name" value="Ig-like_dom"/>
</dbReference>
<keyword evidence="2" id="KW-1064">Adaptive immunity</keyword>
<dbReference type="InterPro" id="IPR003599">
    <property type="entry name" value="Ig_sub"/>
</dbReference>
<dbReference type="AlphaFoldDB" id="A0A8C9TLV3"/>
<keyword evidence="8" id="KW-1185">Reference proteome</keyword>
<dbReference type="InterPro" id="IPR036179">
    <property type="entry name" value="Ig-like_dom_sf"/>
</dbReference>
<dbReference type="Ensembl" id="ENSSFOT00015073717.1">
    <property type="protein sequence ID" value="ENSSFOP00015054818.1"/>
    <property type="gene ID" value="ENSSFOG00015026359.1"/>
</dbReference>
<dbReference type="OrthoDB" id="9631130at2759"/>
<accession>A0A8C9TLV3</accession>
<feature type="domain" description="Ig-like" evidence="6">
    <location>
        <begin position="39"/>
        <end position="149"/>
    </location>
</feature>
<sequence>MSLRKCLWSLCFITKLVLFSSLNSSMGFYLLFTAISAGDEIQQKESSLLKEEGQSVSLECTFSTTSTGYWIHWYRQYPGTGPQFILFRGYSSYSAEFAKERFSSSADKSSGKASLSISRVQLEDSAVYYCALQTTFGSEGDPLESEAVDPLYNVPSYADRCMNCILFPEVNSFTDIERQVVVLAPLSQEPHLLSVGRLIVVGDQTHNGGIISKLYDGAGAVPGPLVMCEQGV</sequence>
<evidence type="ECO:0000256" key="2">
    <source>
        <dbReference type="ARBA" id="ARBA00023130"/>
    </source>
</evidence>
<dbReference type="SMART" id="SM00408">
    <property type="entry name" value="IGc2"/>
    <property type="match status" value="1"/>
</dbReference>
<evidence type="ECO:0000256" key="1">
    <source>
        <dbReference type="ARBA" id="ARBA00022729"/>
    </source>
</evidence>